<evidence type="ECO:0000256" key="1">
    <source>
        <dbReference type="ARBA" id="ARBA00007689"/>
    </source>
</evidence>
<proteinExistence type="inferred from homology"/>
<comment type="similarity">
    <text evidence="1">Belongs to the YciI family.</text>
</comment>
<dbReference type="Gene3D" id="3.30.70.1060">
    <property type="entry name" value="Dimeric alpha+beta barrel"/>
    <property type="match status" value="1"/>
</dbReference>
<dbReference type="InterPro" id="IPR011008">
    <property type="entry name" value="Dimeric_a/b-barrel"/>
</dbReference>
<sequence>MTYLVLTLDKPGHRAVRDAHRADHYAYLIEHQARILAGGGLQDEEGGFIGGATLVEVETLAEAESFAAGDPLAKAGLFAEVKVLRWKKAFFDHARVPPA</sequence>
<dbReference type="InterPro" id="IPR051807">
    <property type="entry name" value="Sec-metab_biosynth-assoc"/>
</dbReference>
<evidence type="ECO:0000259" key="2">
    <source>
        <dbReference type="Pfam" id="PF03795"/>
    </source>
</evidence>
<keyword evidence="4" id="KW-1185">Reference proteome</keyword>
<dbReference type="InterPro" id="IPR005545">
    <property type="entry name" value="YCII"/>
</dbReference>
<dbReference type="PANTHER" id="PTHR33606:SF3">
    <property type="entry name" value="PROTEIN YCII"/>
    <property type="match status" value="1"/>
</dbReference>
<dbReference type="AlphaFoldDB" id="A0A1M6PTS5"/>
<dbReference type="RefSeq" id="WP_073138392.1">
    <property type="nucleotide sequence ID" value="NZ_FQZF01000032.1"/>
</dbReference>
<evidence type="ECO:0000313" key="3">
    <source>
        <dbReference type="EMBL" id="SHK11312.1"/>
    </source>
</evidence>
<dbReference type="EMBL" id="FQZF01000032">
    <property type="protein sequence ID" value="SHK11312.1"/>
    <property type="molecule type" value="Genomic_DNA"/>
</dbReference>
<protein>
    <recommendedName>
        <fullName evidence="2">YCII-related domain-containing protein</fullName>
    </recommendedName>
</protein>
<reference evidence="3 4" key="1">
    <citation type="submission" date="2016-11" db="EMBL/GenBank/DDBJ databases">
        <authorList>
            <person name="Jaros S."/>
            <person name="Januszkiewicz K."/>
            <person name="Wedrychowicz H."/>
        </authorList>
    </citation>
    <scope>NUCLEOTIDE SEQUENCE [LARGE SCALE GENOMIC DNA]</scope>
    <source>
        <strain evidence="3 4">DSM 14916</strain>
    </source>
</reference>
<accession>A0A1M6PTS5</accession>
<dbReference type="Pfam" id="PF03795">
    <property type="entry name" value="YCII"/>
    <property type="match status" value="1"/>
</dbReference>
<dbReference type="STRING" id="198092.SAMN02745194_04197"/>
<dbReference type="SUPFAM" id="SSF54909">
    <property type="entry name" value="Dimeric alpha+beta barrel"/>
    <property type="match status" value="1"/>
</dbReference>
<name>A0A1M6PTS5_9PROT</name>
<gene>
    <name evidence="3" type="ORF">SAMN02745194_04197</name>
</gene>
<dbReference type="Proteomes" id="UP000184387">
    <property type="component" value="Unassembled WGS sequence"/>
</dbReference>
<dbReference type="OrthoDB" id="2293521at2"/>
<evidence type="ECO:0000313" key="4">
    <source>
        <dbReference type="Proteomes" id="UP000184387"/>
    </source>
</evidence>
<dbReference type="PANTHER" id="PTHR33606">
    <property type="entry name" value="PROTEIN YCII"/>
    <property type="match status" value="1"/>
</dbReference>
<feature type="domain" description="YCII-related" evidence="2">
    <location>
        <begin position="1"/>
        <end position="87"/>
    </location>
</feature>
<organism evidence="3 4">
    <name type="scientific">Muricoccus roseus</name>
    <dbReference type="NCBI Taxonomy" id="198092"/>
    <lineage>
        <taxon>Bacteria</taxon>
        <taxon>Pseudomonadati</taxon>
        <taxon>Pseudomonadota</taxon>
        <taxon>Alphaproteobacteria</taxon>
        <taxon>Acetobacterales</taxon>
        <taxon>Roseomonadaceae</taxon>
        <taxon>Muricoccus</taxon>
    </lineage>
</organism>